<proteinExistence type="predicted"/>
<evidence type="ECO:0000313" key="1">
    <source>
        <dbReference type="EMBL" id="TCO46617.1"/>
    </source>
</evidence>
<dbReference type="Proteomes" id="UP000295680">
    <property type="component" value="Unassembled WGS sequence"/>
</dbReference>
<evidence type="ECO:0000313" key="2">
    <source>
        <dbReference type="Proteomes" id="UP000295680"/>
    </source>
</evidence>
<dbReference type="AlphaFoldDB" id="A0A4R2IP28"/>
<dbReference type="InterPro" id="IPR024520">
    <property type="entry name" value="DUF3558"/>
</dbReference>
<keyword evidence="2" id="KW-1185">Reference proteome</keyword>
<protein>
    <submittedName>
        <fullName evidence="1">Uncharacterized protein DUF3558</fullName>
    </submittedName>
</protein>
<reference evidence="1 2" key="1">
    <citation type="submission" date="2019-03" db="EMBL/GenBank/DDBJ databases">
        <title>Genomic Encyclopedia of Type Strains, Phase IV (KMG-IV): sequencing the most valuable type-strain genomes for metagenomic binning, comparative biology and taxonomic classification.</title>
        <authorList>
            <person name="Goeker M."/>
        </authorList>
    </citation>
    <scope>NUCLEOTIDE SEQUENCE [LARGE SCALE GENOMIC DNA]</scope>
    <source>
        <strain evidence="1 2">DSM 45934</strain>
    </source>
</reference>
<sequence>MTGVRVTPVPAMGIDLFAPGRTQGDVEPRTVQGFPAFQDHINGSPVGNDFCNVTVDVADGQVLDVGFFEVSIERPLGSEVVCQKANDVANAAMTTLLSR</sequence>
<organism evidence="1 2">
    <name type="scientific">Actinocrispum wychmicini</name>
    <dbReference type="NCBI Taxonomy" id="1213861"/>
    <lineage>
        <taxon>Bacteria</taxon>
        <taxon>Bacillati</taxon>
        <taxon>Actinomycetota</taxon>
        <taxon>Actinomycetes</taxon>
        <taxon>Pseudonocardiales</taxon>
        <taxon>Pseudonocardiaceae</taxon>
        <taxon>Actinocrispum</taxon>
    </lineage>
</organism>
<dbReference type="EMBL" id="SLWS01000018">
    <property type="protein sequence ID" value="TCO46617.1"/>
    <property type="molecule type" value="Genomic_DNA"/>
</dbReference>
<accession>A0A4R2IP28</accession>
<comment type="caution">
    <text evidence="1">The sequence shown here is derived from an EMBL/GenBank/DDBJ whole genome shotgun (WGS) entry which is preliminary data.</text>
</comment>
<gene>
    <name evidence="1" type="ORF">EV192_11812</name>
</gene>
<name>A0A4R2IP28_9PSEU</name>
<dbReference type="Pfam" id="PF12079">
    <property type="entry name" value="DUF3558"/>
    <property type="match status" value="1"/>
</dbReference>